<evidence type="ECO:0000256" key="1">
    <source>
        <dbReference type="SAM" id="MobiDB-lite"/>
    </source>
</evidence>
<dbReference type="OrthoDB" id="5380416at2759"/>
<feature type="compositionally biased region" description="Pro residues" evidence="1">
    <location>
        <begin position="29"/>
        <end position="39"/>
    </location>
</feature>
<sequence length="267" mass="28440">MASTSAQPRYTALPPVSIVNFSLTSGTDIPPPEDTPPASPEQNITRPPTPGGGPLTSHPTTEKVFSVPNTFPPTPDPEMEPHPKLSTSTAGTGFVGNRERADSYLTTSTSAAPTSPVPTSQMPMHASAPGTRRSSGVRRIFSMSSLRQSFTSSRSSFSGGGRPGSSYQDVSQLEASNYTTTAPSATEPPYLHSSRPPNTLHKKRSSGWFKRKSGFFTMDSDGVLGVVNEDTRGPKRVKETLPVLPEISSLGGQDAGSIGWDDQMFKR</sequence>
<evidence type="ECO:0000313" key="2">
    <source>
        <dbReference type="EMBL" id="CZT16008.1"/>
    </source>
</evidence>
<feature type="compositionally biased region" description="Low complexity" evidence="1">
    <location>
        <begin position="106"/>
        <end position="120"/>
    </location>
</feature>
<feature type="region of interest" description="Disordered" evidence="1">
    <location>
        <begin position="147"/>
        <end position="205"/>
    </location>
</feature>
<feature type="region of interest" description="Disordered" evidence="1">
    <location>
        <begin position="21"/>
        <end position="135"/>
    </location>
</feature>
<evidence type="ECO:0000313" key="3">
    <source>
        <dbReference type="Proteomes" id="UP000225277"/>
    </source>
</evidence>
<feature type="compositionally biased region" description="Low complexity" evidence="1">
    <location>
        <begin position="147"/>
        <end position="157"/>
    </location>
</feature>
<proteinExistence type="predicted"/>
<reference evidence="2 3" key="1">
    <citation type="submission" date="2016-03" db="EMBL/GenBank/DDBJ databases">
        <authorList>
            <person name="Ploux O."/>
        </authorList>
    </citation>
    <scope>NUCLEOTIDE SEQUENCE [LARGE SCALE GENOMIC DNA]</scope>
    <source>
        <strain evidence="2 3">URUG2</strain>
    </source>
</reference>
<feature type="compositionally biased region" description="Polar residues" evidence="1">
    <location>
        <begin position="167"/>
        <end position="184"/>
    </location>
</feature>
<protein>
    <submittedName>
        <fullName evidence="2">Uncharacterized protein</fullName>
    </submittedName>
</protein>
<dbReference type="AlphaFoldDB" id="A0A2D3UPR6"/>
<name>A0A2D3UPR6_9PEZI</name>
<dbReference type="EMBL" id="FJUY01000002">
    <property type="protein sequence ID" value="CZT16008.1"/>
    <property type="molecule type" value="Genomic_DNA"/>
</dbReference>
<dbReference type="Proteomes" id="UP000225277">
    <property type="component" value="Unassembled WGS sequence"/>
</dbReference>
<dbReference type="RefSeq" id="XP_023622901.1">
    <property type="nucleotide sequence ID" value="XM_023767133.1"/>
</dbReference>
<dbReference type="GeneID" id="35597075"/>
<accession>A0A2D3UPR6</accession>
<gene>
    <name evidence="2" type="ORF">RCC_01848</name>
</gene>
<keyword evidence="3" id="KW-1185">Reference proteome</keyword>
<organism evidence="2 3">
    <name type="scientific">Ramularia collo-cygni</name>
    <dbReference type="NCBI Taxonomy" id="112498"/>
    <lineage>
        <taxon>Eukaryota</taxon>
        <taxon>Fungi</taxon>
        <taxon>Dikarya</taxon>
        <taxon>Ascomycota</taxon>
        <taxon>Pezizomycotina</taxon>
        <taxon>Dothideomycetes</taxon>
        <taxon>Dothideomycetidae</taxon>
        <taxon>Mycosphaerellales</taxon>
        <taxon>Mycosphaerellaceae</taxon>
        <taxon>Ramularia</taxon>
    </lineage>
</organism>